<dbReference type="Gene3D" id="3.30.70.580">
    <property type="entry name" value="Pseudouridine synthase I, catalytic domain, N-terminal subdomain"/>
    <property type="match status" value="1"/>
</dbReference>
<comment type="caution">
    <text evidence="6">The sequence shown here is derived from an EMBL/GenBank/DDBJ whole genome shotgun (WGS) entry which is preliminary data.</text>
</comment>
<keyword evidence="2 4" id="KW-0413">Isomerase</keyword>
<dbReference type="GO" id="GO:0120159">
    <property type="term" value="F:rRNA pseudouridine synthase activity"/>
    <property type="evidence" value="ECO:0007669"/>
    <property type="project" value="UniProtKB-ARBA"/>
</dbReference>
<dbReference type="OrthoDB" id="9807213at2"/>
<dbReference type="EC" id="5.4.99.-" evidence="4"/>
<evidence type="ECO:0000313" key="6">
    <source>
        <dbReference type="EMBL" id="TDO20549.1"/>
    </source>
</evidence>
<evidence type="ECO:0000256" key="3">
    <source>
        <dbReference type="PROSITE-ProRule" id="PRU00182"/>
    </source>
</evidence>
<dbReference type="AlphaFoldDB" id="A0A4V3C336"/>
<accession>A0A4V3C336</accession>
<dbReference type="InterPro" id="IPR042092">
    <property type="entry name" value="PsdUridine_s_RsuA/RluB/E/F_cat"/>
</dbReference>
<dbReference type="PANTHER" id="PTHR47683:SF2">
    <property type="entry name" value="RNA-BINDING S4 DOMAIN-CONTAINING PROTEIN"/>
    <property type="match status" value="1"/>
</dbReference>
<reference evidence="6 7" key="1">
    <citation type="submission" date="2019-03" db="EMBL/GenBank/DDBJ databases">
        <title>Genomic Encyclopedia of Archaeal and Bacterial Type Strains, Phase II (KMG-II): from individual species to whole genera.</title>
        <authorList>
            <person name="Goeker M."/>
        </authorList>
    </citation>
    <scope>NUCLEOTIDE SEQUENCE [LARGE SCALE GENOMIC DNA]</scope>
    <source>
        <strain evidence="6 7">ATCC 700618</strain>
    </source>
</reference>
<dbReference type="GO" id="GO:0003723">
    <property type="term" value="F:RNA binding"/>
    <property type="evidence" value="ECO:0007669"/>
    <property type="project" value="UniProtKB-KW"/>
</dbReference>
<dbReference type="InterPro" id="IPR020103">
    <property type="entry name" value="PsdUridine_synth_cat_dom_sf"/>
</dbReference>
<dbReference type="InterPro" id="IPR018496">
    <property type="entry name" value="PsdUridine_synth_RsuA/RluB_CS"/>
</dbReference>
<evidence type="ECO:0000259" key="5">
    <source>
        <dbReference type="SMART" id="SM00363"/>
    </source>
</evidence>
<dbReference type="CDD" id="cd02870">
    <property type="entry name" value="PseudoU_synth_RsuA_like"/>
    <property type="match status" value="1"/>
</dbReference>
<sequence length="230" mass="27131">MRIQKFLAKAEIASLRKSEIYIKQGLVKINDEIAAIGQKINPNDKVYFKNRLVIFKNTKEYYILNKPKKYVTTTSDNFNRPIVVDLINTKSRIYPVGRLDYDTTGLLILTNDGDLTYKLTHPKFEIERVYIATLDTNLNEQEMELINSNHFKINQKISKQKVEKISDRKYKVIISQGWYHHVKRMFAEFNKKVIELERVKYSFLEIGSLKIGEYKKLTPDEVSRLKKLFD</sequence>
<gene>
    <name evidence="6" type="ORF">EI74_0385</name>
</gene>
<feature type="domain" description="RNA-binding S4" evidence="5">
    <location>
        <begin position="1"/>
        <end position="59"/>
    </location>
</feature>
<dbReference type="InterPro" id="IPR006145">
    <property type="entry name" value="PsdUridine_synth_RsuA/RluA"/>
</dbReference>
<dbReference type="Gene3D" id="3.30.70.1560">
    <property type="entry name" value="Alpha-L RNA-binding motif"/>
    <property type="match status" value="1"/>
</dbReference>
<protein>
    <recommendedName>
        <fullName evidence="4">Pseudouridine synthase</fullName>
        <ecNumber evidence="4">5.4.99.-</ecNumber>
    </recommendedName>
</protein>
<dbReference type="GO" id="GO:0000455">
    <property type="term" value="P:enzyme-directed rRNA pseudouridine synthesis"/>
    <property type="evidence" value="ECO:0007669"/>
    <property type="project" value="UniProtKB-ARBA"/>
</dbReference>
<comment type="similarity">
    <text evidence="1 4">Belongs to the pseudouridine synthase RsuA family.</text>
</comment>
<keyword evidence="3" id="KW-0694">RNA-binding</keyword>
<keyword evidence="7" id="KW-1185">Reference proteome</keyword>
<dbReference type="Gene3D" id="3.10.290.10">
    <property type="entry name" value="RNA-binding S4 domain"/>
    <property type="match status" value="1"/>
</dbReference>
<dbReference type="PROSITE" id="PS01149">
    <property type="entry name" value="PSI_RSU"/>
    <property type="match status" value="1"/>
</dbReference>
<name>A0A4V3C336_9MOLU</name>
<dbReference type="InterPro" id="IPR036986">
    <property type="entry name" value="S4_RNA-bd_sf"/>
</dbReference>
<dbReference type="RefSeq" id="WP_094254550.1">
    <property type="nucleotide sequence ID" value="NZ_NNCE01000002.1"/>
</dbReference>
<dbReference type="PROSITE" id="PS50889">
    <property type="entry name" value="S4"/>
    <property type="match status" value="1"/>
</dbReference>
<dbReference type="Pfam" id="PF00849">
    <property type="entry name" value="PseudoU_synth_2"/>
    <property type="match status" value="1"/>
</dbReference>
<dbReference type="NCBIfam" id="TIGR00093">
    <property type="entry name" value="pseudouridine synthase"/>
    <property type="match status" value="1"/>
</dbReference>
<organism evidence="6 7">
    <name type="scientific">Mycoplasma testudineum</name>
    <dbReference type="NCBI Taxonomy" id="244584"/>
    <lineage>
        <taxon>Bacteria</taxon>
        <taxon>Bacillati</taxon>
        <taxon>Mycoplasmatota</taxon>
        <taxon>Mollicutes</taxon>
        <taxon>Mycoplasmataceae</taxon>
        <taxon>Mycoplasma</taxon>
    </lineage>
</organism>
<dbReference type="PANTHER" id="PTHR47683">
    <property type="entry name" value="PSEUDOURIDINE SYNTHASE FAMILY PROTEIN-RELATED"/>
    <property type="match status" value="1"/>
</dbReference>
<dbReference type="Proteomes" id="UP000295518">
    <property type="component" value="Unassembled WGS sequence"/>
</dbReference>
<dbReference type="EMBL" id="SNWN01000010">
    <property type="protein sequence ID" value="TDO20549.1"/>
    <property type="molecule type" value="Genomic_DNA"/>
</dbReference>
<dbReference type="InterPro" id="IPR050343">
    <property type="entry name" value="RsuA_PseudoU_synthase"/>
</dbReference>
<dbReference type="InterPro" id="IPR020094">
    <property type="entry name" value="TruA/RsuA/RluB/E/F_N"/>
</dbReference>
<dbReference type="Pfam" id="PF01479">
    <property type="entry name" value="S4"/>
    <property type="match status" value="1"/>
</dbReference>
<dbReference type="InterPro" id="IPR000748">
    <property type="entry name" value="PsdUridine_synth_RsuA/RluB/E/F"/>
</dbReference>
<evidence type="ECO:0000256" key="2">
    <source>
        <dbReference type="ARBA" id="ARBA00023235"/>
    </source>
</evidence>
<evidence type="ECO:0000313" key="7">
    <source>
        <dbReference type="Proteomes" id="UP000295518"/>
    </source>
</evidence>
<dbReference type="SUPFAM" id="SSF55120">
    <property type="entry name" value="Pseudouridine synthase"/>
    <property type="match status" value="1"/>
</dbReference>
<dbReference type="CDD" id="cd00165">
    <property type="entry name" value="S4"/>
    <property type="match status" value="1"/>
</dbReference>
<dbReference type="SUPFAM" id="SSF55174">
    <property type="entry name" value="Alpha-L RNA-binding motif"/>
    <property type="match status" value="1"/>
</dbReference>
<evidence type="ECO:0000256" key="1">
    <source>
        <dbReference type="ARBA" id="ARBA00008348"/>
    </source>
</evidence>
<dbReference type="SMART" id="SM00363">
    <property type="entry name" value="S4"/>
    <property type="match status" value="1"/>
</dbReference>
<evidence type="ECO:0000256" key="4">
    <source>
        <dbReference type="RuleBase" id="RU003887"/>
    </source>
</evidence>
<dbReference type="InterPro" id="IPR002942">
    <property type="entry name" value="S4_RNA-bd"/>
</dbReference>
<proteinExistence type="inferred from homology"/>